<proteinExistence type="predicted"/>
<protein>
    <submittedName>
        <fullName evidence="2">Plasmid transfer protein TraA</fullName>
    </submittedName>
</protein>
<feature type="compositionally biased region" description="Basic and acidic residues" evidence="1">
    <location>
        <begin position="53"/>
        <end position="75"/>
    </location>
</feature>
<gene>
    <name evidence="2" type="primary">traA</name>
    <name evidence="2" type="ORF">QIS96_31415</name>
</gene>
<evidence type="ECO:0000313" key="3">
    <source>
        <dbReference type="Proteomes" id="UP001223978"/>
    </source>
</evidence>
<dbReference type="EMBL" id="JASCIQ010000044">
    <property type="protein sequence ID" value="MDI3408315.1"/>
    <property type="molecule type" value="Genomic_DNA"/>
</dbReference>
<sequence length="204" mass="22371">MSIPPKPNYAPTNGSGWTTQPTPQAPPQRNSGATNGGAPRTVKNINRSRTVNRIKEKNGGFNIHVHEKDKGEDKGISFGKGPAGTSKGGVPGADFMSNEDIRAYCEYRRKKARDLATELAMDFDYLQAALATIPDVNGSRSGARGRARRVARPGKKAAAAAKNMQKYFAQIFGNFEREFDSALRQVGKGRIQERNKVSSKFTWR</sequence>
<keyword evidence="3" id="KW-1185">Reference proteome</keyword>
<organism evidence="2 3">
    <name type="scientific">Streptomyces cavernicola</name>
    <dbReference type="NCBI Taxonomy" id="3043613"/>
    <lineage>
        <taxon>Bacteria</taxon>
        <taxon>Bacillati</taxon>
        <taxon>Actinomycetota</taxon>
        <taxon>Actinomycetes</taxon>
        <taxon>Kitasatosporales</taxon>
        <taxon>Streptomycetaceae</taxon>
        <taxon>Streptomyces</taxon>
    </lineage>
</organism>
<comment type="caution">
    <text evidence="2">The sequence shown here is derived from an EMBL/GenBank/DDBJ whole genome shotgun (WGS) entry which is preliminary data.</text>
</comment>
<reference evidence="2 3" key="1">
    <citation type="submission" date="2023-05" db="EMBL/GenBank/DDBJ databases">
        <title>Draft genome sequence of Streptomyces sp. B-S-A6 isolated from a cave soil in Thailand.</title>
        <authorList>
            <person name="Chamroensaksri N."/>
            <person name="Muangham S."/>
        </authorList>
    </citation>
    <scope>NUCLEOTIDE SEQUENCE [LARGE SCALE GENOMIC DNA]</scope>
    <source>
        <strain evidence="2 3">B-S-A6</strain>
    </source>
</reference>
<name>A0ABT6SK47_9ACTN</name>
<dbReference type="RefSeq" id="WP_282546225.1">
    <property type="nucleotide sequence ID" value="NZ_JASCIQ010000044.1"/>
</dbReference>
<dbReference type="NCBIfam" id="NF041213">
    <property type="entry name" value="plasmid_TraA"/>
    <property type="match status" value="1"/>
</dbReference>
<evidence type="ECO:0000256" key="1">
    <source>
        <dbReference type="SAM" id="MobiDB-lite"/>
    </source>
</evidence>
<accession>A0ABT6SK47</accession>
<dbReference type="Proteomes" id="UP001223978">
    <property type="component" value="Unassembled WGS sequence"/>
</dbReference>
<feature type="region of interest" description="Disordered" evidence="1">
    <location>
        <begin position="1"/>
        <end position="92"/>
    </location>
</feature>
<dbReference type="InterPro" id="IPR053789">
    <property type="entry name" value="TraA-like"/>
</dbReference>
<evidence type="ECO:0000313" key="2">
    <source>
        <dbReference type="EMBL" id="MDI3408315.1"/>
    </source>
</evidence>